<evidence type="ECO:0000256" key="1">
    <source>
        <dbReference type="SAM" id="Phobius"/>
    </source>
</evidence>
<sequence length="175" mass="18522">MKSFYVEMQRSGWLRGIIMAALGAWLLLSPRTVFGVIVNVVAGVLLVMGIMSLISGARVRRAGGANIGVGSGVGLIVAAFLVEIFAGVFISMFPFISGILLIIYGISSIGGASASRQYVNVSNASGVIYGVLVIIAGIVLMFNPFGSMMLLLRVFGGMLVVMGVMEFINSFRYRA</sequence>
<reference evidence="2 3" key="1">
    <citation type="submission" date="2023-02" db="EMBL/GenBank/DDBJ databases">
        <title>Genome sequence of Lacticaseibacillus sp. KACC 23028.</title>
        <authorList>
            <person name="Kim S."/>
            <person name="Heo J."/>
            <person name="Kwon S.-W."/>
        </authorList>
    </citation>
    <scope>NUCLEOTIDE SEQUENCE [LARGE SCALE GENOMIC DNA]</scope>
    <source>
        <strain evidence="2 3">KACC 23028</strain>
    </source>
</reference>
<evidence type="ECO:0000313" key="2">
    <source>
        <dbReference type="EMBL" id="WDF83020.1"/>
    </source>
</evidence>
<feature type="transmembrane region" description="Helical" evidence="1">
    <location>
        <begin position="67"/>
        <end position="89"/>
    </location>
</feature>
<feature type="transmembrane region" description="Helical" evidence="1">
    <location>
        <begin position="95"/>
        <end position="114"/>
    </location>
</feature>
<feature type="transmembrane region" description="Helical" evidence="1">
    <location>
        <begin position="34"/>
        <end position="55"/>
    </location>
</feature>
<gene>
    <name evidence="2" type="ORF">PQ472_01890</name>
</gene>
<organism evidence="2 3">
    <name type="scientific">Lacticaseibacillus pabuli</name>
    <dbReference type="NCBI Taxonomy" id="3025672"/>
    <lineage>
        <taxon>Bacteria</taxon>
        <taxon>Bacillati</taxon>
        <taxon>Bacillota</taxon>
        <taxon>Bacilli</taxon>
        <taxon>Lactobacillales</taxon>
        <taxon>Lactobacillaceae</taxon>
        <taxon>Lacticaseibacillus</taxon>
    </lineage>
</organism>
<proteinExistence type="predicted"/>
<keyword evidence="1" id="KW-0812">Transmembrane</keyword>
<dbReference type="RefSeq" id="WP_274260877.1">
    <property type="nucleotide sequence ID" value="NZ_CP117884.1"/>
</dbReference>
<keyword evidence="1" id="KW-0472">Membrane</keyword>
<dbReference type="Pfam" id="PF03729">
    <property type="entry name" value="DUF308"/>
    <property type="match status" value="2"/>
</dbReference>
<accession>A0ABY7WYM0</accession>
<feature type="transmembrane region" description="Helical" evidence="1">
    <location>
        <begin position="126"/>
        <end position="144"/>
    </location>
</feature>
<evidence type="ECO:0000313" key="3">
    <source>
        <dbReference type="Proteomes" id="UP001220377"/>
    </source>
</evidence>
<keyword evidence="1" id="KW-1133">Transmembrane helix</keyword>
<dbReference type="InterPro" id="IPR005325">
    <property type="entry name" value="DUF308_memb"/>
</dbReference>
<dbReference type="EMBL" id="CP117884">
    <property type="protein sequence ID" value="WDF83020.1"/>
    <property type="molecule type" value="Genomic_DNA"/>
</dbReference>
<feature type="transmembrane region" description="Helical" evidence="1">
    <location>
        <begin position="12"/>
        <end position="28"/>
    </location>
</feature>
<protein>
    <submittedName>
        <fullName evidence="2">DUF308 domain-containing protein</fullName>
    </submittedName>
</protein>
<keyword evidence="3" id="KW-1185">Reference proteome</keyword>
<feature type="transmembrane region" description="Helical" evidence="1">
    <location>
        <begin position="150"/>
        <end position="168"/>
    </location>
</feature>
<dbReference type="Proteomes" id="UP001220377">
    <property type="component" value="Chromosome"/>
</dbReference>
<name>A0ABY7WYM0_9LACO</name>